<evidence type="ECO:0000256" key="1">
    <source>
        <dbReference type="SAM" id="MobiDB-lite"/>
    </source>
</evidence>
<proteinExistence type="predicted"/>
<organism evidence="2 3">
    <name type="scientific">Citricoccus alkalitolerans</name>
    <dbReference type="NCBI Taxonomy" id="246603"/>
    <lineage>
        <taxon>Bacteria</taxon>
        <taxon>Bacillati</taxon>
        <taxon>Actinomycetota</taxon>
        <taxon>Actinomycetes</taxon>
        <taxon>Micrococcales</taxon>
        <taxon>Micrococcaceae</taxon>
        <taxon>Citricoccus</taxon>
    </lineage>
</organism>
<sequence>MGRGRQKAKATKQARDMKYFSPATDLSALERELAGNSGSSHDDDQYIDYADKYADYVKDAEEDDDSRMQG</sequence>
<dbReference type="RefSeq" id="WP_344229601.1">
    <property type="nucleotide sequence ID" value="NZ_BAAALH010000002.1"/>
</dbReference>
<keyword evidence="3" id="KW-1185">Reference proteome</keyword>
<dbReference type="Pfam" id="PF11273">
    <property type="entry name" value="DUF3073"/>
    <property type="match status" value="1"/>
</dbReference>
<comment type="caution">
    <text evidence="2">The sequence shown here is derived from an EMBL/GenBank/DDBJ whole genome shotgun (WGS) entry which is preliminary data.</text>
</comment>
<dbReference type="Proteomes" id="UP001595965">
    <property type="component" value="Unassembled WGS sequence"/>
</dbReference>
<feature type="region of interest" description="Disordered" evidence="1">
    <location>
        <begin position="1"/>
        <end position="22"/>
    </location>
</feature>
<gene>
    <name evidence="2" type="ORF">ACFO0K_03405</name>
</gene>
<reference evidence="3" key="1">
    <citation type="journal article" date="2019" name="Int. J. Syst. Evol. Microbiol.">
        <title>The Global Catalogue of Microorganisms (GCM) 10K type strain sequencing project: providing services to taxonomists for standard genome sequencing and annotation.</title>
        <authorList>
            <consortium name="The Broad Institute Genomics Platform"/>
            <consortium name="The Broad Institute Genome Sequencing Center for Infectious Disease"/>
            <person name="Wu L."/>
            <person name="Ma J."/>
        </authorList>
    </citation>
    <scope>NUCLEOTIDE SEQUENCE [LARGE SCALE GENOMIC DNA]</scope>
    <source>
        <strain evidence="3">CGMCC 1.12125</strain>
    </source>
</reference>
<dbReference type="EMBL" id="JBHSEN010000001">
    <property type="protein sequence ID" value="MFC4428723.1"/>
    <property type="molecule type" value="Genomic_DNA"/>
</dbReference>
<name>A0ABV8XVF6_9MICC</name>
<protein>
    <submittedName>
        <fullName evidence="2">DUF3073 domain-containing protein</fullName>
    </submittedName>
</protein>
<accession>A0ABV8XVF6</accession>
<evidence type="ECO:0000313" key="3">
    <source>
        <dbReference type="Proteomes" id="UP001595965"/>
    </source>
</evidence>
<evidence type="ECO:0000313" key="2">
    <source>
        <dbReference type="EMBL" id="MFC4428723.1"/>
    </source>
</evidence>
<dbReference type="InterPro" id="IPR021426">
    <property type="entry name" value="DUF3073"/>
</dbReference>
<feature type="compositionally biased region" description="Basic residues" evidence="1">
    <location>
        <begin position="1"/>
        <end position="12"/>
    </location>
</feature>